<keyword evidence="7" id="KW-0539">Nucleus</keyword>
<evidence type="ECO:0000256" key="9">
    <source>
        <dbReference type="ARBA" id="ARBA00074031"/>
    </source>
</evidence>
<evidence type="ECO:0000259" key="11">
    <source>
        <dbReference type="PROSITE" id="PS50217"/>
    </source>
</evidence>
<proteinExistence type="inferred from homology"/>
<dbReference type="GO" id="GO:0030154">
    <property type="term" value="P:cell differentiation"/>
    <property type="evidence" value="ECO:0007669"/>
    <property type="project" value="UniProtKB-KW"/>
</dbReference>
<comment type="subunit">
    <text evidence="8">Heterodimer; heterodimerizes with JUN family proteins.</text>
</comment>
<dbReference type="GO" id="GO:0005634">
    <property type="term" value="C:nucleus"/>
    <property type="evidence" value="ECO:0007669"/>
    <property type="project" value="TreeGrafter"/>
</dbReference>
<feature type="compositionally biased region" description="Polar residues" evidence="10">
    <location>
        <begin position="128"/>
        <end position="140"/>
    </location>
</feature>
<dbReference type="CDD" id="cd14701">
    <property type="entry name" value="bZIP_BATF"/>
    <property type="match status" value="1"/>
</dbReference>
<dbReference type="InterPro" id="IPR046347">
    <property type="entry name" value="bZIP_sf"/>
</dbReference>
<dbReference type="GO" id="GO:0000978">
    <property type="term" value="F:RNA polymerase II cis-regulatory region sequence-specific DNA binding"/>
    <property type="evidence" value="ECO:0007669"/>
    <property type="project" value="TreeGrafter"/>
</dbReference>
<accession>A0A8C0XB85</accession>
<dbReference type="SMART" id="SM00338">
    <property type="entry name" value="BRLZ"/>
    <property type="match status" value="1"/>
</dbReference>
<feature type="region of interest" description="Disordered" evidence="10">
    <location>
        <begin position="128"/>
        <end position="147"/>
    </location>
</feature>
<evidence type="ECO:0000256" key="3">
    <source>
        <dbReference type="ARBA" id="ARBA00023015"/>
    </source>
</evidence>
<evidence type="ECO:0000256" key="10">
    <source>
        <dbReference type="SAM" id="MobiDB-lite"/>
    </source>
</evidence>
<organism evidence="12">
    <name type="scientific">Castor canadensis</name>
    <name type="common">American beaver</name>
    <dbReference type="NCBI Taxonomy" id="51338"/>
    <lineage>
        <taxon>Eukaryota</taxon>
        <taxon>Metazoa</taxon>
        <taxon>Chordata</taxon>
        <taxon>Craniata</taxon>
        <taxon>Vertebrata</taxon>
        <taxon>Euteleostomi</taxon>
        <taxon>Mammalia</taxon>
        <taxon>Eutheria</taxon>
        <taxon>Euarchontoglires</taxon>
        <taxon>Glires</taxon>
        <taxon>Rodentia</taxon>
        <taxon>Castorimorpha</taxon>
        <taxon>Castoridae</taxon>
        <taxon>Castor</taxon>
    </lineage>
</organism>
<evidence type="ECO:0000256" key="5">
    <source>
        <dbReference type="ARBA" id="ARBA00023159"/>
    </source>
</evidence>
<sequence>MRLCVGGALLTGTDPEEYQKELKKKQKNRVAAQRSRQKHTDKADALHQQHESLEKHNHTLRKEIQALQAELMWWSRTLHLHESRCPMKCSPCPVPLPTPCRGQAEWLQGQPVPYGQHNCQEHPGLVQNPGSSSPVQQFSPGPQGHDCPGFLSPLPSLPLGSAVVTLPPAQLCSSLVLSALHTGSSLLGHSSKLSAHLPSPPTQGLEHPTKEKLGSPLTTCQLLQGLLVHRAGHTSLHSHSRQSGRHWLKIPARTFPWPSHCCPLLKFTFNPLAGAGLSQPWVLKAASAPPLLLEAALLV</sequence>
<feature type="region of interest" description="Disordered" evidence="10">
    <location>
        <begin position="191"/>
        <end position="212"/>
    </location>
</feature>
<evidence type="ECO:0000313" key="12">
    <source>
        <dbReference type="Ensembl" id="ENSCCNP00000025612.1"/>
    </source>
</evidence>
<gene>
    <name evidence="12" type="primary">Batf2</name>
</gene>
<dbReference type="PANTHER" id="PTHR23351">
    <property type="entry name" value="FOS TRANSCRIPTION FACTOR-RELATED"/>
    <property type="match status" value="1"/>
</dbReference>
<keyword evidence="3" id="KW-0805">Transcription regulation</keyword>
<dbReference type="PROSITE" id="PS50217">
    <property type="entry name" value="BZIP"/>
    <property type="match status" value="1"/>
</dbReference>
<evidence type="ECO:0000256" key="4">
    <source>
        <dbReference type="ARBA" id="ARBA00023125"/>
    </source>
</evidence>
<dbReference type="InterPro" id="IPR000837">
    <property type="entry name" value="AP-1"/>
</dbReference>
<keyword evidence="4" id="KW-0238">DNA-binding</keyword>
<dbReference type="FunFam" id="1.20.5.170:FF:000080">
    <property type="entry name" value="Basic leucine zipper transcriptional factor ATF-like 2"/>
    <property type="match status" value="1"/>
</dbReference>
<evidence type="ECO:0000256" key="6">
    <source>
        <dbReference type="ARBA" id="ARBA00023163"/>
    </source>
</evidence>
<dbReference type="GO" id="GO:0000981">
    <property type="term" value="F:DNA-binding transcription factor activity, RNA polymerase II-specific"/>
    <property type="evidence" value="ECO:0007669"/>
    <property type="project" value="TreeGrafter"/>
</dbReference>
<evidence type="ECO:0000256" key="8">
    <source>
        <dbReference type="ARBA" id="ARBA00064452"/>
    </source>
</evidence>
<reference evidence="12" key="1">
    <citation type="submission" date="2023-09" db="UniProtKB">
        <authorList>
            <consortium name="Ensembl"/>
        </authorList>
    </citation>
    <scope>IDENTIFICATION</scope>
</reference>
<evidence type="ECO:0000256" key="7">
    <source>
        <dbReference type="ARBA" id="ARBA00023242"/>
    </source>
</evidence>
<evidence type="ECO:0000256" key="1">
    <source>
        <dbReference type="ARBA" id="ARBA00007163"/>
    </source>
</evidence>
<comment type="similarity">
    <text evidence="1">Belongs to the bZIP family.</text>
</comment>
<feature type="region of interest" description="Disordered" evidence="10">
    <location>
        <begin position="24"/>
        <end position="48"/>
    </location>
</feature>
<keyword evidence="6" id="KW-0804">Transcription</keyword>
<dbReference type="Pfam" id="PF00170">
    <property type="entry name" value="bZIP_1"/>
    <property type="match status" value="1"/>
</dbReference>
<dbReference type="PANTHER" id="PTHR23351:SF11">
    <property type="entry name" value="BASIC LEUCINE ZIPPER TRANSCRIPTIONAL FACTOR ATF-LIKE 2"/>
    <property type="match status" value="1"/>
</dbReference>
<keyword evidence="2" id="KW-0221">Differentiation</keyword>
<feature type="compositionally biased region" description="Basic and acidic residues" evidence="10">
    <location>
        <begin position="38"/>
        <end position="48"/>
    </location>
</feature>
<name>A0A8C0XB85_CASCN</name>
<dbReference type="AlphaFoldDB" id="A0A8C0XB85"/>
<dbReference type="Ensembl" id="ENSCCNT00000032553.1">
    <property type="protein sequence ID" value="ENSCCNP00000025612.1"/>
    <property type="gene ID" value="ENSCCNG00000024956.1"/>
</dbReference>
<dbReference type="SUPFAM" id="SSF57959">
    <property type="entry name" value="Leucine zipper domain"/>
    <property type="match status" value="1"/>
</dbReference>
<evidence type="ECO:0000256" key="2">
    <source>
        <dbReference type="ARBA" id="ARBA00022782"/>
    </source>
</evidence>
<protein>
    <recommendedName>
        <fullName evidence="9">Basic leucine zipper transcriptional factor ATF-like 2</fullName>
    </recommendedName>
</protein>
<keyword evidence="5" id="KW-0010">Activator</keyword>
<dbReference type="Gene3D" id="1.20.5.170">
    <property type="match status" value="1"/>
</dbReference>
<dbReference type="InterPro" id="IPR004827">
    <property type="entry name" value="bZIP"/>
</dbReference>
<feature type="domain" description="BZIP" evidence="11">
    <location>
        <begin position="18"/>
        <end position="71"/>
    </location>
</feature>
<dbReference type="PROSITE" id="PS00036">
    <property type="entry name" value="BZIP_BASIC"/>
    <property type="match status" value="1"/>
</dbReference>